<dbReference type="InterPro" id="IPR025646">
    <property type="entry name" value="DUF4350"/>
</dbReference>
<dbReference type="InterPro" id="IPR029062">
    <property type="entry name" value="Class_I_gatase-like"/>
</dbReference>
<dbReference type="SUPFAM" id="SSF52317">
    <property type="entry name" value="Class I glutamine amidotransferase-like"/>
    <property type="match status" value="1"/>
</dbReference>
<dbReference type="AlphaFoldDB" id="A0A3B1E0A8"/>
<sequence length="403" mass="45932">MTSHTQTESNALSAQEGTAQRRRQIVKRSLYWLGGLLLLLMLHLWFPSLSPGTKYDTHSTSITGKKIFYLLAKEELIDVSRNDKPLSFGLSQQIGASYQTLCLLGPIRYPKKHEWEELLEWVFRGGSLVIAAHAGSSRNLKIDTLNIEVEETSFRRDFDDRIDSNLIDSNKQVYWESDKKIKAPRAETILETKGGVQAVVQQHGSGKVIVIASDHVFTNESMFHEDNSLLALSFIQAGGDLREIIIDEELNRSATPKAIGLLFEIPFRPVLIQMLAMILLYCWWHHFRFGPLRPQAMSPRRNIVDHTDAVGMMYYKSQSGNAAVRAYLKQLIGQLKLRSFKGKEHRVLDPIAIRMQSSTDELMDYLTRTARAVRKTKLNRKSASEMIYELAIIRQASLSKKKK</sequence>
<evidence type="ECO:0000313" key="3">
    <source>
        <dbReference type="EMBL" id="VAX41540.1"/>
    </source>
</evidence>
<protein>
    <recommendedName>
        <fullName evidence="2">DUF4350 domain-containing protein</fullName>
    </recommendedName>
</protein>
<dbReference type="EMBL" id="UOGL01000559">
    <property type="protein sequence ID" value="VAX41540.1"/>
    <property type="molecule type" value="Genomic_DNA"/>
</dbReference>
<dbReference type="Pfam" id="PF14258">
    <property type="entry name" value="DUF4350"/>
    <property type="match status" value="1"/>
</dbReference>
<keyword evidence="1" id="KW-0812">Transmembrane</keyword>
<keyword evidence="1" id="KW-1133">Transmembrane helix</keyword>
<evidence type="ECO:0000259" key="2">
    <source>
        <dbReference type="Pfam" id="PF14258"/>
    </source>
</evidence>
<proteinExistence type="predicted"/>
<evidence type="ECO:0000256" key="1">
    <source>
        <dbReference type="SAM" id="Phobius"/>
    </source>
</evidence>
<feature type="transmembrane region" description="Helical" evidence="1">
    <location>
        <begin position="30"/>
        <end position="46"/>
    </location>
</feature>
<organism evidence="3">
    <name type="scientific">hydrothermal vent metagenome</name>
    <dbReference type="NCBI Taxonomy" id="652676"/>
    <lineage>
        <taxon>unclassified sequences</taxon>
        <taxon>metagenomes</taxon>
        <taxon>ecological metagenomes</taxon>
    </lineage>
</organism>
<feature type="domain" description="DUF4350" evidence="2">
    <location>
        <begin position="59"/>
        <end position="234"/>
    </location>
</feature>
<reference evidence="3" key="1">
    <citation type="submission" date="2018-06" db="EMBL/GenBank/DDBJ databases">
        <authorList>
            <person name="Zhirakovskaya E."/>
        </authorList>
    </citation>
    <scope>NUCLEOTIDE SEQUENCE</scope>
</reference>
<name>A0A3B1E0A8_9ZZZZ</name>
<keyword evidence="1" id="KW-0472">Membrane</keyword>
<accession>A0A3B1E0A8</accession>
<gene>
    <name evidence="3" type="ORF">MNBD_PLANCTO02-563</name>
</gene>